<feature type="domain" description="Spore protein YkvP/CgeB glycosyl transferase-like" evidence="1">
    <location>
        <begin position="178"/>
        <end position="280"/>
    </location>
</feature>
<name>A0A1H0DMT9_9BACT</name>
<dbReference type="OrthoDB" id="9800484at2"/>
<evidence type="ECO:0000313" key="2">
    <source>
        <dbReference type="EMBL" id="SDN71462.1"/>
    </source>
</evidence>
<proteinExistence type="predicted"/>
<dbReference type="RefSeq" id="WP_092065143.1">
    <property type="nucleotide sequence ID" value="NZ_FNIN01000005.1"/>
</dbReference>
<accession>A0A1H0DMT9</accession>
<dbReference type="SUPFAM" id="SSF53756">
    <property type="entry name" value="UDP-Glycosyltransferase/glycogen phosphorylase"/>
    <property type="match status" value="1"/>
</dbReference>
<sequence>MRILNLEGTYFLNEFKKAGHHVLSIGYDDICDLKLEKFLMPLELINFLKAKNFFPDIVVWNDVCKPPAILGFELLPCLTIGFSIDQYCNPWHVPFSACFDLFLVAQKDYLSIFKQNNEYTQIEWLPLFFDPKRAFDSGGKRDIPISFVGTLDGVYNRNRRSFLEACQKKLPLVILQGNYQPIYSRSKIVLNQSAAGELNFRIFEAAACGAVVLTEDVENGLRDLFEIEKEIVVYKRDNVKSAVKKAKEILKSDRLEKIALAGKEKVYKYHQVKNRVEFILTKAKNLLSLKAYKKRLCYKQKVLQELAKVFYFLSLDEEINIPITVRKDYFVLAKKIESMQKL</sequence>
<dbReference type="GO" id="GO:0016740">
    <property type="term" value="F:transferase activity"/>
    <property type="evidence" value="ECO:0007669"/>
    <property type="project" value="UniProtKB-KW"/>
</dbReference>
<dbReference type="STRING" id="206665.SAMN04488516_10583"/>
<dbReference type="Gene3D" id="3.40.50.2000">
    <property type="entry name" value="Glycogen Phosphorylase B"/>
    <property type="match status" value="1"/>
</dbReference>
<gene>
    <name evidence="2" type="ORF">SAMN04488516_10583</name>
</gene>
<organism evidence="2 3">
    <name type="scientific">Desulfonauticus submarinus</name>
    <dbReference type="NCBI Taxonomy" id="206665"/>
    <lineage>
        <taxon>Bacteria</taxon>
        <taxon>Pseudomonadati</taxon>
        <taxon>Thermodesulfobacteriota</taxon>
        <taxon>Desulfovibrionia</taxon>
        <taxon>Desulfovibrionales</taxon>
        <taxon>Desulfonauticaceae</taxon>
        <taxon>Desulfonauticus</taxon>
    </lineage>
</organism>
<evidence type="ECO:0000259" key="1">
    <source>
        <dbReference type="Pfam" id="PF13524"/>
    </source>
</evidence>
<evidence type="ECO:0000313" key="3">
    <source>
        <dbReference type="Proteomes" id="UP000199602"/>
    </source>
</evidence>
<reference evidence="2 3" key="1">
    <citation type="submission" date="2016-10" db="EMBL/GenBank/DDBJ databases">
        <authorList>
            <person name="de Groot N.N."/>
        </authorList>
    </citation>
    <scope>NUCLEOTIDE SEQUENCE [LARGE SCALE GENOMIC DNA]</scope>
    <source>
        <strain evidence="2 3">DSM 15269</strain>
    </source>
</reference>
<protein>
    <submittedName>
        <fullName evidence="2">Glycosyl transferases group 1</fullName>
    </submittedName>
</protein>
<keyword evidence="2" id="KW-0808">Transferase</keyword>
<dbReference type="EMBL" id="FNIN01000005">
    <property type="protein sequence ID" value="SDN71462.1"/>
    <property type="molecule type" value="Genomic_DNA"/>
</dbReference>
<dbReference type="AlphaFoldDB" id="A0A1H0DMT9"/>
<dbReference type="InterPro" id="IPR055259">
    <property type="entry name" value="YkvP/CgeB_Glyco_trans-like"/>
</dbReference>
<dbReference type="Pfam" id="PF13524">
    <property type="entry name" value="Glyco_trans_1_2"/>
    <property type="match status" value="1"/>
</dbReference>
<dbReference type="Proteomes" id="UP000199602">
    <property type="component" value="Unassembled WGS sequence"/>
</dbReference>
<keyword evidence="3" id="KW-1185">Reference proteome</keyword>